<evidence type="ECO:0000256" key="5">
    <source>
        <dbReference type="ARBA" id="ARBA00038515"/>
    </source>
</evidence>
<accession>A0ABD3BD06</accession>
<feature type="domain" description="Gnk2-homologous" evidence="7">
    <location>
        <begin position="140"/>
        <end position="243"/>
    </location>
</feature>
<dbReference type="PANTHER" id="PTHR32411:SF43">
    <property type="entry name" value="CYSTEINE-RICH REPEAT SECRETORY PROTEIN 38"/>
    <property type="match status" value="1"/>
</dbReference>
<evidence type="ECO:0000256" key="1">
    <source>
        <dbReference type="ARBA" id="ARBA00004613"/>
    </source>
</evidence>
<evidence type="ECO:0000256" key="4">
    <source>
        <dbReference type="ARBA" id="ARBA00022737"/>
    </source>
</evidence>
<reference evidence="9" key="1">
    <citation type="journal article" date="2024" name="IScience">
        <title>Strigolactones Initiate the Formation of Haustorium-like Structures in Castilleja.</title>
        <authorList>
            <person name="Buerger M."/>
            <person name="Peterson D."/>
            <person name="Chory J."/>
        </authorList>
    </citation>
    <scope>NUCLEOTIDE SEQUENCE [LARGE SCALE GENOMIC DNA]</scope>
</reference>
<dbReference type="PANTHER" id="PTHR32411">
    <property type="entry name" value="CYSTEINE-RICH REPEAT SECRETORY PROTEIN 38-RELATED"/>
    <property type="match status" value="1"/>
</dbReference>
<dbReference type="AlphaFoldDB" id="A0ABD3BD06"/>
<dbReference type="GO" id="GO:0005576">
    <property type="term" value="C:extracellular region"/>
    <property type="evidence" value="ECO:0007669"/>
    <property type="project" value="UniProtKB-SubCell"/>
</dbReference>
<evidence type="ECO:0000313" key="8">
    <source>
        <dbReference type="EMBL" id="KAL3615192.1"/>
    </source>
</evidence>
<feature type="signal peptide" evidence="6">
    <location>
        <begin position="1"/>
        <end position="23"/>
    </location>
</feature>
<protein>
    <recommendedName>
        <fullName evidence="7">Gnk2-homologous domain-containing protein</fullName>
    </recommendedName>
</protein>
<evidence type="ECO:0000256" key="3">
    <source>
        <dbReference type="ARBA" id="ARBA00022729"/>
    </source>
</evidence>
<comment type="subcellular location">
    <subcellularLocation>
        <location evidence="1">Secreted</location>
    </subcellularLocation>
</comment>
<sequence>MSYNYLISILIFTLYLLIPIAFSINDTQLDYICLDNNKPFTSNYNQSRTSLVLDIIIFNPASFKGFRNVSQNSIKNNEQERAYGLALCRGDVSSDDCKACVNNATTTLVNLKCPDSRSAIIWRDYCFFKYSDANFFGKIDISNAYISMSDSIFMSPYFRETARNLMVRLQKVAIASPMLYADEKFVLVGTQYTLYGMVQCTRDLVKDDCKKCLDSAIRELSITKQGARVVYGSCNVRYETYDF</sequence>
<keyword evidence="9" id="KW-1185">Reference proteome</keyword>
<gene>
    <name evidence="8" type="ORF">CASFOL_040853</name>
</gene>
<evidence type="ECO:0000256" key="2">
    <source>
        <dbReference type="ARBA" id="ARBA00022525"/>
    </source>
</evidence>
<dbReference type="PROSITE" id="PS51473">
    <property type="entry name" value="GNK2"/>
    <property type="match status" value="2"/>
</dbReference>
<feature type="domain" description="Gnk2-homologous" evidence="7">
    <location>
        <begin position="26"/>
        <end position="135"/>
    </location>
</feature>
<comment type="similarity">
    <text evidence="5">Belongs to the cysteine-rich repeat secretory protein family.</text>
</comment>
<dbReference type="Proteomes" id="UP001632038">
    <property type="component" value="Unassembled WGS sequence"/>
</dbReference>
<keyword evidence="4" id="KW-0677">Repeat</keyword>
<dbReference type="Pfam" id="PF01657">
    <property type="entry name" value="Stress-antifung"/>
    <property type="match status" value="2"/>
</dbReference>
<evidence type="ECO:0000259" key="7">
    <source>
        <dbReference type="PROSITE" id="PS51473"/>
    </source>
</evidence>
<proteinExistence type="inferred from homology"/>
<dbReference type="InterPro" id="IPR002902">
    <property type="entry name" value="GNK2"/>
</dbReference>
<dbReference type="InterPro" id="IPR050581">
    <property type="entry name" value="CRR_secretory_protein"/>
</dbReference>
<feature type="chain" id="PRO_5044787185" description="Gnk2-homologous domain-containing protein" evidence="6">
    <location>
        <begin position="24"/>
        <end position="243"/>
    </location>
</feature>
<dbReference type="InterPro" id="IPR038408">
    <property type="entry name" value="GNK2_sf"/>
</dbReference>
<keyword evidence="3 6" id="KW-0732">Signal</keyword>
<evidence type="ECO:0000313" key="9">
    <source>
        <dbReference type="Proteomes" id="UP001632038"/>
    </source>
</evidence>
<comment type="caution">
    <text evidence="8">The sequence shown here is derived from an EMBL/GenBank/DDBJ whole genome shotgun (WGS) entry which is preliminary data.</text>
</comment>
<keyword evidence="2" id="KW-0964">Secreted</keyword>
<dbReference type="Gene3D" id="3.30.430.20">
    <property type="entry name" value="Gnk2 domain, C-X8-C-X2-C motif"/>
    <property type="match status" value="2"/>
</dbReference>
<name>A0ABD3BD06_9LAMI</name>
<dbReference type="CDD" id="cd23509">
    <property type="entry name" value="Gnk2-like"/>
    <property type="match status" value="2"/>
</dbReference>
<organism evidence="8 9">
    <name type="scientific">Castilleja foliolosa</name>
    <dbReference type="NCBI Taxonomy" id="1961234"/>
    <lineage>
        <taxon>Eukaryota</taxon>
        <taxon>Viridiplantae</taxon>
        <taxon>Streptophyta</taxon>
        <taxon>Embryophyta</taxon>
        <taxon>Tracheophyta</taxon>
        <taxon>Spermatophyta</taxon>
        <taxon>Magnoliopsida</taxon>
        <taxon>eudicotyledons</taxon>
        <taxon>Gunneridae</taxon>
        <taxon>Pentapetalae</taxon>
        <taxon>asterids</taxon>
        <taxon>lamiids</taxon>
        <taxon>Lamiales</taxon>
        <taxon>Orobanchaceae</taxon>
        <taxon>Pedicularideae</taxon>
        <taxon>Castillejinae</taxon>
        <taxon>Castilleja</taxon>
    </lineage>
</organism>
<dbReference type="EMBL" id="JAVIJP010000100">
    <property type="protein sequence ID" value="KAL3615192.1"/>
    <property type="molecule type" value="Genomic_DNA"/>
</dbReference>
<evidence type="ECO:0000256" key="6">
    <source>
        <dbReference type="SAM" id="SignalP"/>
    </source>
</evidence>